<proteinExistence type="predicted"/>
<gene>
    <name evidence="1" type="ORF">IWT5_00606</name>
</gene>
<name>A0A1Z5H5A0_9LACO</name>
<organism evidence="1 2">
    <name type="scientific">Secundilactobacillus silagincola</name>
    <dbReference type="NCBI Taxonomy" id="1714681"/>
    <lineage>
        <taxon>Bacteria</taxon>
        <taxon>Bacillati</taxon>
        <taxon>Bacillota</taxon>
        <taxon>Bacilli</taxon>
        <taxon>Lactobacillales</taxon>
        <taxon>Lactobacillaceae</taxon>
        <taxon>Secundilactobacillus</taxon>
    </lineage>
</organism>
<reference evidence="1 2" key="1">
    <citation type="submission" date="2015-11" db="EMBL/GenBank/DDBJ databases">
        <title>Draft genome sequences of new species of the genus Lactobacillus isolated from orchardgrass silage.</title>
        <authorList>
            <person name="Tohno M."/>
            <person name="Tanizawa Y."/>
            <person name="Arita M."/>
        </authorList>
    </citation>
    <scope>NUCLEOTIDE SEQUENCE [LARGE SCALE GENOMIC DNA]</scope>
    <source>
        <strain evidence="1 2">IWT5</strain>
    </source>
</reference>
<evidence type="ECO:0000313" key="2">
    <source>
        <dbReference type="Proteomes" id="UP000223370"/>
    </source>
</evidence>
<keyword evidence="2" id="KW-1185">Reference proteome</keyword>
<dbReference type="EMBL" id="BCMJ01000002">
    <property type="protein sequence ID" value="GAT18332.1"/>
    <property type="molecule type" value="Genomic_DNA"/>
</dbReference>
<accession>A0A1Z5H5A0</accession>
<dbReference type="RefSeq" id="WP_098823844.1">
    <property type="nucleotide sequence ID" value="NZ_BCMJ01000002.1"/>
</dbReference>
<comment type="caution">
    <text evidence="1">The sequence shown here is derived from an EMBL/GenBank/DDBJ whole genome shotgun (WGS) entry which is preliminary data.</text>
</comment>
<sequence>MSNQYQSRFAGLNTNQRFSIAKQLAADYHLDVSQILFTYLKVAEPILKEAQPKQQISENAQKQIDEQFEKILKQLSQPKER</sequence>
<dbReference type="Proteomes" id="UP000223370">
    <property type="component" value="Unassembled WGS sequence"/>
</dbReference>
<dbReference type="OrthoDB" id="2299624at2"/>
<dbReference type="AlphaFoldDB" id="A0A1Z5H5A0"/>
<evidence type="ECO:0000313" key="1">
    <source>
        <dbReference type="EMBL" id="GAT18332.1"/>
    </source>
</evidence>
<protein>
    <submittedName>
        <fullName evidence="1">Uncharacterized protein</fullName>
    </submittedName>
</protein>